<dbReference type="SUPFAM" id="SSF109604">
    <property type="entry name" value="HD-domain/PDEase-like"/>
    <property type="match status" value="1"/>
</dbReference>
<organism evidence="3 4">
    <name type="scientific">Skeletonema marinoi</name>
    <dbReference type="NCBI Taxonomy" id="267567"/>
    <lineage>
        <taxon>Eukaryota</taxon>
        <taxon>Sar</taxon>
        <taxon>Stramenopiles</taxon>
        <taxon>Ochrophyta</taxon>
        <taxon>Bacillariophyta</taxon>
        <taxon>Coscinodiscophyceae</taxon>
        <taxon>Thalassiosirophycidae</taxon>
        <taxon>Thalassiosirales</taxon>
        <taxon>Skeletonemataceae</taxon>
        <taxon>Skeletonema</taxon>
        <taxon>Skeletonema marinoi-dohrnii complex</taxon>
    </lineage>
</organism>
<keyword evidence="4" id="KW-1185">Reference proteome</keyword>
<dbReference type="Gene3D" id="1.10.3210.10">
    <property type="entry name" value="Hypothetical protein af1432"/>
    <property type="match status" value="1"/>
</dbReference>
<evidence type="ECO:0000256" key="2">
    <source>
        <dbReference type="SAM" id="Phobius"/>
    </source>
</evidence>
<keyword evidence="2" id="KW-1133">Transmembrane helix</keyword>
<gene>
    <name evidence="3" type="ORF">QTG54_006427</name>
</gene>
<reference evidence="3" key="1">
    <citation type="submission" date="2023-06" db="EMBL/GenBank/DDBJ databases">
        <title>Survivors Of The Sea: Transcriptome response of Skeletonema marinoi to long-term dormancy.</title>
        <authorList>
            <person name="Pinder M.I.M."/>
            <person name="Kourtchenko O."/>
            <person name="Robertson E.K."/>
            <person name="Larsson T."/>
            <person name="Maumus F."/>
            <person name="Osuna-Cruz C.M."/>
            <person name="Vancaester E."/>
            <person name="Stenow R."/>
            <person name="Vandepoele K."/>
            <person name="Ploug H."/>
            <person name="Bruchert V."/>
            <person name="Godhe A."/>
            <person name="Topel M."/>
        </authorList>
    </citation>
    <scope>NUCLEOTIDE SEQUENCE</scope>
    <source>
        <strain evidence="3">R05AC</strain>
    </source>
</reference>
<feature type="compositionally biased region" description="Low complexity" evidence="1">
    <location>
        <begin position="94"/>
        <end position="105"/>
    </location>
</feature>
<evidence type="ECO:0000256" key="1">
    <source>
        <dbReference type="SAM" id="MobiDB-lite"/>
    </source>
</evidence>
<dbReference type="GO" id="GO:0008728">
    <property type="term" value="F:GTP diphosphokinase activity"/>
    <property type="evidence" value="ECO:0007669"/>
    <property type="project" value="UniProtKB-EC"/>
</dbReference>
<protein>
    <submittedName>
        <fullName evidence="3">RelA/SpoT family protein</fullName>
        <ecNumber evidence="3">2.7.6.5</ecNumber>
    </submittedName>
</protein>
<proteinExistence type="predicted"/>
<dbReference type="PANTHER" id="PTHR21262:SF31">
    <property type="entry name" value="GTP PYROPHOSPHOKINASE"/>
    <property type="match status" value="1"/>
</dbReference>
<dbReference type="SUPFAM" id="SSF81301">
    <property type="entry name" value="Nucleotidyltransferase"/>
    <property type="match status" value="1"/>
</dbReference>
<name>A0AAD9DEH9_9STRA</name>
<dbReference type="InterPro" id="IPR043519">
    <property type="entry name" value="NT_sf"/>
</dbReference>
<dbReference type="Proteomes" id="UP001224775">
    <property type="component" value="Unassembled WGS sequence"/>
</dbReference>
<dbReference type="AlphaFoldDB" id="A0AAD9DEH9"/>
<sequence>MKSSNDCAFGAGPSNMLFSTGLCRMRVIILTITSYFIFSTAFHLPLASLKLRGTHHTHTQQYYIFLPLYSAPAKGSESHDLDTIEDEFIQEQLRQSSSKSNANKSKQSRRKRQQANADKNDSKVHQTTVKKNKRQRQRGSKSSSPTSSMPPWLSKYENDNLMGAYQHLHEDTESPALTSYTDPKENFDGGTQNTVTPMQRLRLAMSGIFYHPDAEPTVLLPNAISYFTPSEIKDVLDSIRVASHSNSNLMDGCADFLYMMLTLEEEGMLSNDVLKKERWDDDDIDDIVDEWSTNSRKTSERTQIQSHSIMTRDVLIAASFHYCDCVRARKAGVYDYVRQAMAAPGAFSEQKRQELLLPPASAENNSERNKRGSTSHDGTQVDVGNSLPTKSTSITTVKRRGKPSIERYGKESANIAGSAARLKRAEIMASVYRRNPNPSNSDAETLRSFLVTLSEDWRGLVIRSAACLYRLKGIADIPESSGKVVLSTTTIRTARDALRVYAPLAQRLGMQRLKSELENNAFRILYRRQYSVASSLYGNDVDEMKAIVQVVTSRIEQLLKSDPIFSDQIDDVTVSSRIKEPYSLWRKMLRIRKQVADAKRDETSTANDSIGSDTVSIRWVPDAIALRVVLRASKLSPWEDDDSLRTREKMLCYYALQLISDVWPASTANKAKDYIQNPKGTDISRCITLQI</sequence>
<feature type="transmembrane region" description="Helical" evidence="2">
    <location>
        <begin position="27"/>
        <end position="46"/>
    </location>
</feature>
<dbReference type="PANTHER" id="PTHR21262">
    <property type="entry name" value="GUANOSINE-3',5'-BIS DIPHOSPHATE 3'-PYROPHOSPHOHYDROLASE"/>
    <property type="match status" value="1"/>
</dbReference>
<dbReference type="EMBL" id="JATAAI010000010">
    <property type="protein sequence ID" value="KAK1742830.1"/>
    <property type="molecule type" value="Genomic_DNA"/>
</dbReference>
<keyword evidence="2" id="KW-0812">Transmembrane</keyword>
<keyword evidence="3" id="KW-0808">Transferase</keyword>
<feature type="compositionally biased region" description="Low complexity" evidence="1">
    <location>
        <begin position="140"/>
        <end position="154"/>
    </location>
</feature>
<dbReference type="EC" id="2.7.6.5" evidence="3"/>
<accession>A0AAD9DEH9</accession>
<evidence type="ECO:0000313" key="3">
    <source>
        <dbReference type="EMBL" id="KAK1742830.1"/>
    </source>
</evidence>
<dbReference type="Gene3D" id="3.30.460.10">
    <property type="entry name" value="Beta Polymerase, domain 2"/>
    <property type="match status" value="1"/>
</dbReference>
<feature type="region of interest" description="Disordered" evidence="1">
    <location>
        <begin position="358"/>
        <end position="402"/>
    </location>
</feature>
<evidence type="ECO:0000313" key="4">
    <source>
        <dbReference type="Proteomes" id="UP001224775"/>
    </source>
</evidence>
<keyword evidence="2" id="KW-0472">Membrane</keyword>
<feature type="region of interest" description="Disordered" evidence="1">
    <location>
        <begin position="93"/>
        <end position="155"/>
    </location>
</feature>
<feature type="compositionally biased region" description="Basic residues" evidence="1">
    <location>
        <begin position="128"/>
        <end position="139"/>
    </location>
</feature>
<dbReference type="Pfam" id="PF13328">
    <property type="entry name" value="HD_4"/>
    <property type="match status" value="1"/>
</dbReference>
<feature type="region of interest" description="Disordered" evidence="1">
    <location>
        <begin position="175"/>
        <end position="194"/>
    </location>
</feature>
<comment type="caution">
    <text evidence="3">The sequence shown here is derived from an EMBL/GenBank/DDBJ whole genome shotgun (WGS) entry which is preliminary data.</text>
</comment>
<feature type="compositionally biased region" description="Polar residues" evidence="1">
    <location>
        <begin position="375"/>
        <end position="396"/>
    </location>
</feature>